<evidence type="ECO:0000313" key="7">
    <source>
        <dbReference type="EMBL" id="PWC26899.1"/>
    </source>
</evidence>
<comment type="caution">
    <text evidence="7">The sequence shown here is derived from an EMBL/GenBank/DDBJ whole genome shotgun (WGS) entry which is preliminary data.</text>
</comment>
<proteinExistence type="inferred from homology"/>
<dbReference type="OrthoDB" id="7277192at2"/>
<comment type="subcellular location">
    <subcellularLocation>
        <location evidence="1">Cell outer membrane</location>
        <topology evidence="1">Lipid-anchor</topology>
    </subcellularLocation>
</comment>
<protein>
    <recommendedName>
        <fullName evidence="3">17 kDa surface antigen</fullName>
    </recommendedName>
</protein>
<accession>A0A2U1UZ19</accession>
<keyword evidence="8" id="KW-1185">Reference proteome</keyword>
<dbReference type="AlphaFoldDB" id="A0A2U1UZ19"/>
<name>A0A2U1UZ19_9PROT</name>
<feature type="domain" description="Glycine zipper 2TM" evidence="6">
    <location>
        <begin position="51"/>
        <end position="92"/>
    </location>
</feature>
<dbReference type="GO" id="GO:0009279">
    <property type="term" value="C:cell outer membrane"/>
    <property type="evidence" value="ECO:0007669"/>
    <property type="project" value="UniProtKB-SubCell"/>
</dbReference>
<dbReference type="InterPro" id="IPR008816">
    <property type="entry name" value="Gly_zipper_2TM_dom"/>
</dbReference>
<dbReference type="EMBL" id="PDOA01000022">
    <property type="protein sequence ID" value="PWC26899.1"/>
    <property type="molecule type" value="Genomic_DNA"/>
</dbReference>
<feature type="region of interest" description="Disordered" evidence="5">
    <location>
        <begin position="138"/>
        <end position="178"/>
    </location>
</feature>
<comment type="similarity">
    <text evidence="2">Belongs to the rickettsiale 17 kDa surface antigen family.</text>
</comment>
<dbReference type="Pfam" id="PF05433">
    <property type="entry name" value="Rick_17kDa_Anti"/>
    <property type="match status" value="1"/>
</dbReference>
<dbReference type="Proteomes" id="UP000245048">
    <property type="component" value="Unassembled WGS sequence"/>
</dbReference>
<keyword evidence="4" id="KW-0449">Lipoprotein</keyword>
<evidence type="ECO:0000259" key="6">
    <source>
        <dbReference type="Pfam" id="PF05433"/>
    </source>
</evidence>
<feature type="compositionally biased region" description="Pro residues" evidence="5">
    <location>
        <begin position="145"/>
        <end position="156"/>
    </location>
</feature>
<gene>
    <name evidence="7" type="ORF">CR165_20780</name>
</gene>
<reference evidence="8" key="1">
    <citation type="submission" date="2017-10" db="EMBL/GenBank/DDBJ databases">
        <authorList>
            <person name="Toshchakov S.V."/>
            <person name="Goeva M.A."/>
        </authorList>
    </citation>
    <scope>NUCLEOTIDE SEQUENCE [LARGE SCALE GENOMIC DNA]</scope>
    <source>
        <strain evidence="8">JR1/69-1-13</strain>
    </source>
</reference>
<organism evidence="7 8">
    <name type="scientific">Teichococcus aestuarii</name>
    <dbReference type="NCBI Taxonomy" id="568898"/>
    <lineage>
        <taxon>Bacteria</taxon>
        <taxon>Pseudomonadati</taxon>
        <taxon>Pseudomonadota</taxon>
        <taxon>Alphaproteobacteria</taxon>
        <taxon>Acetobacterales</taxon>
        <taxon>Roseomonadaceae</taxon>
        <taxon>Roseomonas</taxon>
    </lineage>
</organism>
<evidence type="ECO:0000256" key="2">
    <source>
        <dbReference type="ARBA" id="ARBA00008681"/>
    </source>
</evidence>
<sequence>MLIGGTVAACAPQQTGATYSSAALGRAASVSYGTIVGMRPVQVQGNSSGVGTAAGAVAGGVAGSFIGGDWRSNALAGLGGAVLGGLAGNAIGRGVSDGQAVEFFVREDQGGDISVVQTNEEGLGVNDRVVIARGDRTRLSRAAGGPPPGAYAPPPASYGTVPYGTPPAHGASYGGPKY</sequence>
<evidence type="ECO:0000256" key="1">
    <source>
        <dbReference type="ARBA" id="ARBA00004459"/>
    </source>
</evidence>
<evidence type="ECO:0000256" key="3">
    <source>
        <dbReference type="ARBA" id="ARBA00015281"/>
    </source>
</evidence>
<evidence type="ECO:0000256" key="5">
    <source>
        <dbReference type="SAM" id="MobiDB-lite"/>
    </source>
</evidence>
<evidence type="ECO:0000256" key="4">
    <source>
        <dbReference type="ARBA" id="ARBA00023288"/>
    </source>
</evidence>
<evidence type="ECO:0000313" key="8">
    <source>
        <dbReference type="Proteomes" id="UP000245048"/>
    </source>
</evidence>